<protein>
    <submittedName>
        <fullName evidence="2">Uncharacterized protein</fullName>
    </submittedName>
</protein>
<dbReference type="RefSeq" id="WP_201637482.1">
    <property type="nucleotide sequence ID" value="NZ_CP068046.1"/>
</dbReference>
<sequence>MRAKISNGANDRPIDETIAQTGAGLPDDSSKPVDVSDAEIERVRKKLTADQMHTPGMPYDVDHAQGKARKEE</sequence>
<feature type="region of interest" description="Disordered" evidence="1">
    <location>
        <begin position="1"/>
        <end position="72"/>
    </location>
</feature>
<reference evidence="2 3" key="1">
    <citation type="submission" date="2021-01" db="EMBL/GenBank/DDBJ databases">
        <title>Genome seq and assembly of Devosia sp. LEGU1.</title>
        <authorList>
            <person name="Chhetri G."/>
        </authorList>
    </citation>
    <scope>NUCLEOTIDE SEQUENCE [LARGE SCALE GENOMIC DNA]</scope>
    <source>
        <strain evidence="2 3">LEGU1</strain>
    </source>
</reference>
<accession>A0ABX7CC72</accession>
<proteinExistence type="predicted"/>
<evidence type="ECO:0000313" key="3">
    <source>
        <dbReference type="Proteomes" id="UP000595857"/>
    </source>
</evidence>
<dbReference type="EMBL" id="CP068046">
    <property type="protein sequence ID" value="QQR41297.1"/>
    <property type="molecule type" value="Genomic_DNA"/>
</dbReference>
<feature type="compositionally biased region" description="Basic and acidic residues" evidence="1">
    <location>
        <begin position="60"/>
        <end position="72"/>
    </location>
</feature>
<gene>
    <name evidence="2" type="ORF">JI748_05155</name>
</gene>
<name>A0ABX7CC72_9HYPH</name>
<evidence type="ECO:0000256" key="1">
    <source>
        <dbReference type="SAM" id="MobiDB-lite"/>
    </source>
</evidence>
<keyword evidence="3" id="KW-1185">Reference proteome</keyword>
<dbReference type="Proteomes" id="UP000595857">
    <property type="component" value="Chromosome"/>
</dbReference>
<evidence type="ECO:0000313" key="2">
    <source>
        <dbReference type="EMBL" id="QQR41297.1"/>
    </source>
</evidence>
<organism evidence="2 3">
    <name type="scientific">Devosia rhizoryzae</name>
    <dbReference type="NCBI Taxonomy" id="2774137"/>
    <lineage>
        <taxon>Bacteria</taxon>
        <taxon>Pseudomonadati</taxon>
        <taxon>Pseudomonadota</taxon>
        <taxon>Alphaproteobacteria</taxon>
        <taxon>Hyphomicrobiales</taxon>
        <taxon>Devosiaceae</taxon>
        <taxon>Devosia</taxon>
    </lineage>
</organism>